<organism evidence="1 2">
    <name type="scientific">Sphingobacterium multivorum</name>
    <dbReference type="NCBI Taxonomy" id="28454"/>
    <lineage>
        <taxon>Bacteria</taxon>
        <taxon>Pseudomonadati</taxon>
        <taxon>Bacteroidota</taxon>
        <taxon>Sphingobacteriia</taxon>
        <taxon>Sphingobacteriales</taxon>
        <taxon>Sphingobacteriaceae</taxon>
        <taxon>Sphingobacterium</taxon>
    </lineage>
</organism>
<accession>A0A654C0J6</accession>
<reference evidence="1 2" key="1">
    <citation type="submission" date="2019-10" db="EMBL/GenBank/DDBJ databases">
        <authorList>
            <person name="Karimi E."/>
        </authorList>
    </citation>
    <scope>NUCLEOTIDE SEQUENCE [LARGE SCALE GENOMIC DNA]</scope>
    <source>
        <strain evidence="1">Sphingobacterium sp. 8BC</strain>
    </source>
</reference>
<dbReference type="EMBL" id="CABWMV010000024">
    <property type="protein sequence ID" value="VXC86669.1"/>
    <property type="molecule type" value="Genomic_DNA"/>
</dbReference>
<proteinExistence type="predicted"/>
<protein>
    <submittedName>
        <fullName evidence="1">Uncharacterized protein</fullName>
    </submittedName>
</protein>
<sequence>MLISMLTGVVYAQITNNDAGENFANRSVCRISIESWFL</sequence>
<gene>
    <name evidence="1" type="ORF">SPHINGO8BC_50546</name>
</gene>
<dbReference type="Proteomes" id="UP000432350">
    <property type="component" value="Unassembled WGS sequence"/>
</dbReference>
<evidence type="ECO:0000313" key="2">
    <source>
        <dbReference type="Proteomes" id="UP000432350"/>
    </source>
</evidence>
<dbReference type="AlphaFoldDB" id="A0A654C0J6"/>
<name>A0A654C0J6_SPHMU</name>
<evidence type="ECO:0000313" key="1">
    <source>
        <dbReference type="EMBL" id="VXC86669.1"/>
    </source>
</evidence>